<proteinExistence type="inferred from homology"/>
<dbReference type="InterPro" id="IPR050705">
    <property type="entry name" value="Cytochrome_P450_3A"/>
</dbReference>
<comment type="similarity">
    <text evidence="1">Belongs to the cytochrome P450 family.</text>
</comment>
<dbReference type="SUPFAM" id="SSF48264">
    <property type="entry name" value="Cytochrome P450"/>
    <property type="match status" value="1"/>
</dbReference>
<accession>A0A9N8V0U0</accession>
<dbReference type="Proteomes" id="UP000789375">
    <property type="component" value="Unassembled WGS sequence"/>
</dbReference>
<sequence length="160" mass="18480">MEPMTDEAIISNFIETIVGGLDTISGSLCYINYCMALYPEAKKRLLKEVDLEFPHDQKLTYKDLNKLPYCDAILISVWIPEKNLNCFIIPAETKLFIHQYGTNKHKAHWSNPEEFDHDRLLIANQNFSTPIQRWCKNVSRIKFSCHGIDSTYGINLSNIP</sequence>
<keyword evidence="4" id="KW-0560">Oxidoreductase</keyword>
<evidence type="ECO:0000313" key="6">
    <source>
        <dbReference type="EMBL" id="CAG8439064.1"/>
    </source>
</evidence>
<dbReference type="GO" id="GO:0020037">
    <property type="term" value="F:heme binding"/>
    <property type="evidence" value="ECO:0007669"/>
    <property type="project" value="InterPro"/>
</dbReference>
<dbReference type="PANTHER" id="PTHR24302:SF15">
    <property type="entry name" value="FATTY-ACID PEROXYGENASE"/>
    <property type="match status" value="1"/>
</dbReference>
<evidence type="ECO:0000313" key="7">
    <source>
        <dbReference type="Proteomes" id="UP000789375"/>
    </source>
</evidence>
<evidence type="ECO:0000256" key="2">
    <source>
        <dbReference type="ARBA" id="ARBA00022617"/>
    </source>
</evidence>
<dbReference type="GO" id="GO:0005506">
    <property type="term" value="F:iron ion binding"/>
    <property type="evidence" value="ECO:0007669"/>
    <property type="project" value="InterPro"/>
</dbReference>
<evidence type="ECO:0000256" key="1">
    <source>
        <dbReference type="ARBA" id="ARBA00010617"/>
    </source>
</evidence>
<comment type="caution">
    <text evidence="6">The sequence shown here is derived from an EMBL/GenBank/DDBJ whole genome shotgun (WGS) entry which is preliminary data.</text>
</comment>
<dbReference type="Pfam" id="PF00067">
    <property type="entry name" value="p450"/>
    <property type="match status" value="1"/>
</dbReference>
<organism evidence="6 7">
    <name type="scientific">Funneliformis mosseae</name>
    <name type="common">Endomycorrhizal fungus</name>
    <name type="synonym">Glomus mosseae</name>
    <dbReference type="NCBI Taxonomy" id="27381"/>
    <lineage>
        <taxon>Eukaryota</taxon>
        <taxon>Fungi</taxon>
        <taxon>Fungi incertae sedis</taxon>
        <taxon>Mucoromycota</taxon>
        <taxon>Glomeromycotina</taxon>
        <taxon>Glomeromycetes</taxon>
        <taxon>Glomerales</taxon>
        <taxon>Glomeraceae</taxon>
        <taxon>Funneliformis</taxon>
    </lineage>
</organism>
<evidence type="ECO:0000256" key="4">
    <source>
        <dbReference type="ARBA" id="ARBA00023002"/>
    </source>
</evidence>
<dbReference type="InterPro" id="IPR001128">
    <property type="entry name" value="Cyt_P450"/>
</dbReference>
<dbReference type="PANTHER" id="PTHR24302">
    <property type="entry name" value="CYTOCHROME P450 FAMILY 3"/>
    <property type="match status" value="1"/>
</dbReference>
<dbReference type="Gene3D" id="1.10.630.10">
    <property type="entry name" value="Cytochrome P450"/>
    <property type="match status" value="1"/>
</dbReference>
<keyword evidence="2" id="KW-0349">Heme</keyword>
<keyword evidence="7" id="KW-1185">Reference proteome</keyword>
<keyword evidence="5" id="KW-0408">Iron</keyword>
<dbReference type="GO" id="GO:0008395">
    <property type="term" value="F:steroid hydroxylase activity"/>
    <property type="evidence" value="ECO:0007669"/>
    <property type="project" value="TreeGrafter"/>
</dbReference>
<evidence type="ECO:0000256" key="3">
    <source>
        <dbReference type="ARBA" id="ARBA00022723"/>
    </source>
</evidence>
<protein>
    <submittedName>
        <fullName evidence="6">5850_t:CDS:1</fullName>
    </submittedName>
</protein>
<dbReference type="AlphaFoldDB" id="A0A9N8V0U0"/>
<name>A0A9N8V0U0_FUNMO</name>
<dbReference type="InterPro" id="IPR036396">
    <property type="entry name" value="Cyt_P450_sf"/>
</dbReference>
<evidence type="ECO:0000256" key="5">
    <source>
        <dbReference type="ARBA" id="ARBA00023004"/>
    </source>
</evidence>
<dbReference type="GO" id="GO:0016705">
    <property type="term" value="F:oxidoreductase activity, acting on paired donors, with incorporation or reduction of molecular oxygen"/>
    <property type="evidence" value="ECO:0007669"/>
    <property type="project" value="InterPro"/>
</dbReference>
<keyword evidence="3" id="KW-0479">Metal-binding</keyword>
<dbReference type="EMBL" id="CAJVPP010000066">
    <property type="protein sequence ID" value="CAG8439064.1"/>
    <property type="molecule type" value="Genomic_DNA"/>
</dbReference>
<reference evidence="6" key="1">
    <citation type="submission" date="2021-06" db="EMBL/GenBank/DDBJ databases">
        <authorList>
            <person name="Kallberg Y."/>
            <person name="Tangrot J."/>
            <person name="Rosling A."/>
        </authorList>
    </citation>
    <scope>NUCLEOTIDE SEQUENCE</scope>
    <source>
        <strain evidence="6">87-6 pot B 2015</strain>
    </source>
</reference>
<gene>
    <name evidence="6" type="ORF">FMOSSE_LOCUS653</name>
</gene>